<dbReference type="EMBL" id="JAMFLX010000012">
    <property type="protein sequence ID" value="MCL6270295.1"/>
    <property type="molecule type" value="Genomic_DNA"/>
</dbReference>
<protein>
    <submittedName>
        <fullName evidence="7">FAD-dependent oxidoreductase</fullName>
    </submittedName>
</protein>
<dbReference type="RefSeq" id="WP_249699482.1">
    <property type="nucleotide sequence ID" value="NZ_JAMFLX010000012.1"/>
</dbReference>
<evidence type="ECO:0000259" key="4">
    <source>
        <dbReference type="Pfam" id="PF02754"/>
    </source>
</evidence>
<dbReference type="Pfam" id="PF07992">
    <property type="entry name" value="Pyr_redox_2"/>
    <property type="match status" value="1"/>
</dbReference>
<dbReference type="InterPro" id="IPR028261">
    <property type="entry name" value="DPD_II"/>
</dbReference>
<evidence type="ECO:0000313" key="7">
    <source>
        <dbReference type="EMBL" id="MCL6270295.1"/>
    </source>
</evidence>
<dbReference type="InterPro" id="IPR017900">
    <property type="entry name" value="4Fe4S_Fe_S_CS"/>
</dbReference>
<feature type="domain" description="FAD/NAD(P)-binding" evidence="5">
    <location>
        <begin position="122"/>
        <end position="414"/>
    </location>
</feature>
<name>A0ABT0PG46_9GAMM</name>
<evidence type="ECO:0000259" key="5">
    <source>
        <dbReference type="Pfam" id="PF07992"/>
    </source>
</evidence>
<dbReference type="Proteomes" id="UP001203338">
    <property type="component" value="Unassembled WGS sequence"/>
</dbReference>
<feature type="domain" description="Dihydroprymidine dehydrogenase" evidence="6">
    <location>
        <begin position="14"/>
        <end position="108"/>
    </location>
</feature>
<dbReference type="PROSITE" id="PS00198">
    <property type="entry name" value="4FE4S_FER_1"/>
    <property type="match status" value="1"/>
</dbReference>
<dbReference type="InterPro" id="IPR004017">
    <property type="entry name" value="Cys_rich_dom"/>
</dbReference>
<keyword evidence="2" id="KW-0408">Iron</keyword>
<dbReference type="Pfam" id="PF02754">
    <property type="entry name" value="CCG"/>
    <property type="match status" value="2"/>
</dbReference>
<dbReference type="Pfam" id="PF14691">
    <property type="entry name" value="Fer4_20"/>
    <property type="match status" value="1"/>
</dbReference>
<keyword evidence="8" id="KW-1185">Reference proteome</keyword>
<evidence type="ECO:0000259" key="6">
    <source>
        <dbReference type="Pfam" id="PF14691"/>
    </source>
</evidence>
<evidence type="ECO:0000256" key="1">
    <source>
        <dbReference type="ARBA" id="ARBA00022723"/>
    </source>
</evidence>
<dbReference type="PANTHER" id="PTHR42783:SF3">
    <property type="entry name" value="GLUTAMATE SYNTHASE [NADPH] SMALL CHAIN-RELATED"/>
    <property type="match status" value="1"/>
</dbReference>
<dbReference type="InterPro" id="IPR023753">
    <property type="entry name" value="FAD/NAD-binding_dom"/>
</dbReference>
<evidence type="ECO:0000256" key="3">
    <source>
        <dbReference type="ARBA" id="ARBA00023014"/>
    </source>
</evidence>
<dbReference type="Gene3D" id="1.10.1060.10">
    <property type="entry name" value="Alpha-helical ferredoxin"/>
    <property type="match status" value="2"/>
</dbReference>
<proteinExistence type="predicted"/>
<dbReference type="InterPro" id="IPR009051">
    <property type="entry name" value="Helical_ferredxn"/>
</dbReference>
<evidence type="ECO:0000256" key="2">
    <source>
        <dbReference type="ARBA" id="ARBA00023004"/>
    </source>
</evidence>
<keyword evidence="3" id="KW-0411">Iron-sulfur</keyword>
<dbReference type="PRINTS" id="PR00419">
    <property type="entry name" value="ADXRDTASE"/>
</dbReference>
<accession>A0ABT0PG46</accession>
<dbReference type="Gene3D" id="3.50.50.60">
    <property type="entry name" value="FAD/NAD(P)-binding domain"/>
    <property type="match status" value="3"/>
</dbReference>
<dbReference type="PANTHER" id="PTHR42783">
    <property type="entry name" value="GLUTAMATE SYNTHASE [NADPH] SMALL CHAIN"/>
    <property type="match status" value="1"/>
</dbReference>
<keyword evidence="1" id="KW-0479">Metal-binding</keyword>
<reference evidence="7 8" key="1">
    <citation type="submission" date="2022-05" db="EMBL/GenBank/DDBJ databases">
        <authorList>
            <person name="Park J.-S."/>
        </authorList>
    </citation>
    <scope>NUCLEOTIDE SEQUENCE [LARGE SCALE GENOMIC DNA]</scope>
    <source>
        <strain evidence="7 8">2012CJ34-2</strain>
    </source>
</reference>
<feature type="domain" description="Cysteine-rich" evidence="4">
    <location>
        <begin position="606"/>
        <end position="684"/>
    </location>
</feature>
<dbReference type="InterPro" id="IPR036188">
    <property type="entry name" value="FAD/NAD-bd_sf"/>
</dbReference>
<dbReference type="SUPFAM" id="SSF46548">
    <property type="entry name" value="alpha-helical ferredoxin"/>
    <property type="match status" value="2"/>
</dbReference>
<comment type="caution">
    <text evidence="7">The sequence shown here is derived from an EMBL/GenBank/DDBJ whole genome shotgun (WGS) entry which is preliminary data.</text>
</comment>
<gene>
    <name evidence="7" type="ORF">M3P05_10215</name>
</gene>
<organism evidence="7 8">
    <name type="scientific">Parendozoicomonas callyspongiae</name>
    <dbReference type="NCBI Taxonomy" id="2942213"/>
    <lineage>
        <taxon>Bacteria</taxon>
        <taxon>Pseudomonadati</taxon>
        <taxon>Pseudomonadota</taxon>
        <taxon>Gammaproteobacteria</taxon>
        <taxon>Oceanospirillales</taxon>
        <taxon>Endozoicomonadaceae</taxon>
        <taxon>Parendozoicomonas</taxon>
    </lineage>
</organism>
<sequence length="853" mass="93903">MSANEIIAVSETTLEKFQPIADKCMGEASPYCQANCPMHTDVKGYVGHIGKGEYSEAVSVIREKLFIPRTLGRICAHPCEEACKRNEHHEPLSVAQLKRFVCDSHDKEKNWDLTKEQDSGKRVAVIGAGPAGAQAALDLCRKGHAVTIFDRLPEKGGMLRVGIPAYRLPRDIIDHEYSLLDKLGIEFKMGVDIGKDISFDEIKEQHDAVVLAIGAHQGVVIPVEGSHRHGVFDAVDFLRDISLKGEYPKAGKKVLVIGGGNVAMDCARSAVRLPQVEKVYLTCLEGDIASMPAHDWEVEEAIEEGVDVRTGFGPHEISGHDHVTGMTVKPCLSLFDAQGNFAPSFDEEKLQELDVDTVVFAVGQKVENQTFALETDSRGRIAGNSLTLQTSDQKVFVAGDAHGTGIAIEAMEEGRRAAESVHRLLTGQNLETGRERFSHQTKLDTVIPNADARPQRLHTALRDPEERVKDFHEADFGFREEDALKEASRCLQCECRLCMQTCTMLNDYCHSPQELSCAVLKSGKLSPEVAFSCNMCSSCTLVCPHDFDIKGALMSARVDMVKANNGESPMKGHKAIKVHQALGFSKVFNTVQKAPEYKPDNKKRVFIPGCSLPSYNPELVEKTFSYLKEKMPGIGSILMCCGKPTKALGQQELFKERFAQLQNAIDESGAEEIIVACQSCYLTLSEYAKQPVRSLWQILPELGLPEGVKGVGEGSDVTFAIHDSCSTRHVSSIHDGVRWVMNEMGYRTEEPPHTRETAKCCGFGGMVVPANPGLASRVMDSRTEEVESGHMVSYCAACRESMEKGGKDSVHILDLVFGEMYMKDSAEQRNHGAVKSWVNRYKSKRGLIQVANI</sequence>
<dbReference type="SUPFAM" id="SSF51971">
    <property type="entry name" value="Nucleotide-binding domain"/>
    <property type="match status" value="1"/>
</dbReference>
<evidence type="ECO:0000313" key="8">
    <source>
        <dbReference type="Proteomes" id="UP001203338"/>
    </source>
</evidence>
<feature type="domain" description="Cysteine-rich" evidence="4">
    <location>
        <begin position="720"/>
        <end position="799"/>
    </location>
</feature>